<dbReference type="EMBL" id="BMMU01000015">
    <property type="protein sequence ID" value="GGJ44541.1"/>
    <property type="molecule type" value="Genomic_DNA"/>
</dbReference>
<proteinExistence type="predicted"/>
<reference evidence="1" key="2">
    <citation type="submission" date="2020-09" db="EMBL/GenBank/DDBJ databases">
        <authorList>
            <person name="Sun Q."/>
            <person name="Zhou Y."/>
        </authorList>
    </citation>
    <scope>NUCLEOTIDE SEQUENCE</scope>
    <source>
        <strain evidence="1">CGMCC 4.7272</strain>
    </source>
</reference>
<evidence type="ECO:0000313" key="1">
    <source>
        <dbReference type="EMBL" id="GGJ44541.1"/>
    </source>
</evidence>
<gene>
    <name evidence="1" type="ORF">GCM10012282_46840</name>
</gene>
<dbReference type="Proteomes" id="UP000625682">
    <property type="component" value="Unassembled WGS sequence"/>
</dbReference>
<sequence>MERRRPARLVRVNAARLNLALDQQMRREGAEQGALGTGVGSYGTIATIQGMRHLPATTCLRPRLAEPVTDRRA</sequence>
<dbReference type="AlphaFoldDB" id="A0A917NZV0"/>
<name>A0A917NZV0_9ACTN</name>
<organism evidence="1 2">
    <name type="scientific">Streptomyces lacrimifluminis</name>
    <dbReference type="NCBI Taxonomy" id="1500077"/>
    <lineage>
        <taxon>Bacteria</taxon>
        <taxon>Bacillati</taxon>
        <taxon>Actinomycetota</taxon>
        <taxon>Actinomycetes</taxon>
        <taxon>Kitasatosporales</taxon>
        <taxon>Streptomycetaceae</taxon>
        <taxon>Streptomyces</taxon>
    </lineage>
</organism>
<comment type="caution">
    <text evidence="1">The sequence shown here is derived from an EMBL/GenBank/DDBJ whole genome shotgun (WGS) entry which is preliminary data.</text>
</comment>
<keyword evidence="2" id="KW-1185">Reference proteome</keyword>
<reference evidence="1" key="1">
    <citation type="journal article" date="2014" name="Int. J. Syst. Evol. Microbiol.">
        <title>Complete genome sequence of Corynebacterium casei LMG S-19264T (=DSM 44701T), isolated from a smear-ripened cheese.</title>
        <authorList>
            <consortium name="US DOE Joint Genome Institute (JGI-PGF)"/>
            <person name="Walter F."/>
            <person name="Albersmeier A."/>
            <person name="Kalinowski J."/>
            <person name="Ruckert C."/>
        </authorList>
    </citation>
    <scope>NUCLEOTIDE SEQUENCE</scope>
    <source>
        <strain evidence="1">CGMCC 4.7272</strain>
    </source>
</reference>
<accession>A0A917NZV0</accession>
<protein>
    <submittedName>
        <fullName evidence="1">Uncharacterized protein</fullName>
    </submittedName>
</protein>
<evidence type="ECO:0000313" key="2">
    <source>
        <dbReference type="Proteomes" id="UP000625682"/>
    </source>
</evidence>